<dbReference type="PANTHER" id="PTHR13778">
    <property type="entry name" value="GLYCOSYLTRANSFERASE 8 DOMAIN-CONTAINING PROTEIN"/>
    <property type="match status" value="1"/>
</dbReference>
<reference evidence="5" key="1">
    <citation type="journal article" date="2021" name="Science">
        <title>Hunting the eagle killer: A cyanobacterial neurotoxin causes vacuolar myelinopathy.</title>
        <authorList>
            <person name="Breinlinger S."/>
            <person name="Phillips T.J."/>
            <person name="Haram B.N."/>
            <person name="Mares J."/>
            <person name="Martinez Yerena J.A."/>
            <person name="Hrouzek P."/>
            <person name="Sobotka R."/>
            <person name="Henderson W.M."/>
            <person name="Schmieder P."/>
            <person name="Williams S.M."/>
            <person name="Lauderdale J.D."/>
            <person name="Wilde H.D."/>
            <person name="Gerrin W."/>
            <person name="Kust A."/>
            <person name="Washington J.W."/>
            <person name="Wagner C."/>
            <person name="Geier B."/>
            <person name="Liebeke M."/>
            <person name="Enke H."/>
            <person name="Niedermeyer T.H.J."/>
            <person name="Wilde S.B."/>
        </authorList>
    </citation>
    <scope>NUCLEOTIDE SEQUENCE [LARGE SCALE GENOMIC DNA]</scope>
    <source>
        <strain evidence="5">Thurmond2011</strain>
    </source>
</reference>
<keyword evidence="2" id="KW-0808">Transferase</keyword>
<evidence type="ECO:0008006" key="6">
    <source>
        <dbReference type="Google" id="ProtNLM"/>
    </source>
</evidence>
<dbReference type="InterPro" id="IPR002495">
    <property type="entry name" value="Glyco_trans_8"/>
</dbReference>
<dbReference type="PANTHER" id="PTHR13778:SF47">
    <property type="entry name" value="LIPOPOLYSACCHARIDE 1,3-GALACTOSYLTRANSFERASE"/>
    <property type="match status" value="1"/>
</dbReference>
<evidence type="ECO:0000256" key="1">
    <source>
        <dbReference type="ARBA" id="ARBA00022676"/>
    </source>
</evidence>
<comment type="caution">
    <text evidence="4">The sequence shown here is derived from an EMBL/GenBank/DDBJ whole genome shotgun (WGS) entry which is preliminary data.</text>
</comment>
<evidence type="ECO:0000313" key="5">
    <source>
        <dbReference type="Proteomes" id="UP000667802"/>
    </source>
</evidence>
<gene>
    <name evidence="4" type="ORF">G7B40_032260</name>
</gene>
<dbReference type="GO" id="GO:0016757">
    <property type="term" value="F:glycosyltransferase activity"/>
    <property type="evidence" value="ECO:0007669"/>
    <property type="project" value="UniProtKB-KW"/>
</dbReference>
<dbReference type="RefSeq" id="WP_208340750.1">
    <property type="nucleotide sequence ID" value="NZ_CAWQFN010000736.1"/>
</dbReference>
<keyword evidence="1" id="KW-0328">Glycosyltransferase</keyword>
<dbReference type="SUPFAM" id="SSF53448">
    <property type="entry name" value="Nucleotide-diphospho-sugar transferases"/>
    <property type="match status" value="1"/>
</dbReference>
<keyword evidence="3" id="KW-0479">Metal-binding</keyword>
<dbReference type="Proteomes" id="UP000667802">
    <property type="component" value="Unassembled WGS sequence"/>
</dbReference>
<protein>
    <recommendedName>
        <fullName evidence="6">Glycosyl transferase</fullName>
    </recommendedName>
</protein>
<evidence type="ECO:0000256" key="2">
    <source>
        <dbReference type="ARBA" id="ARBA00022679"/>
    </source>
</evidence>
<dbReference type="Pfam" id="PF01501">
    <property type="entry name" value="Glyco_transf_8"/>
    <property type="match status" value="1"/>
</dbReference>
<dbReference type="InterPro" id="IPR050748">
    <property type="entry name" value="Glycosyltrans_8_dom-fam"/>
</dbReference>
<name>A0AAP5IFI2_9CYAN</name>
<organism evidence="4 5">
    <name type="scientific">Aetokthonos hydrillicola Thurmond2011</name>
    <dbReference type="NCBI Taxonomy" id="2712845"/>
    <lineage>
        <taxon>Bacteria</taxon>
        <taxon>Bacillati</taxon>
        <taxon>Cyanobacteriota</taxon>
        <taxon>Cyanophyceae</taxon>
        <taxon>Nostocales</taxon>
        <taxon>Hapalosiphonaceae</taxon>
        <taxon>Aetokthonos</taxon>
    </lineage>
</organism>
<accession>A0AAP5IFI2</accession>
<sequence>MTTSFDSSSIHEPIVIICASDDNYSMPVAATLRSAIVNLKSQRDVNLFIIDGGISRANKRKIIESIPSKRASLSWLKPKKALFKNMPISQSITIAAYYRLLIPTFLPHLTKAIYLDSDLIVRGNLEALWNLDIQEYYVLAKTDAE</sequence>
<dbReference type="EMBL" id="JAALHA020000023">
    <property type="protein sequence ID" value="MDR9899202.1"/>
    <property type="molecule type" value="Genomic_DNA"/>
</dbReference>
<dbReference type="AlphaFoldDB" id="A0AAP5IFI2"/>
<proteinExistence type="predicted"/>
<keyword evidence="5" id="KW-1185">Reference proteome</keyword>
<dbReference type="GO" id="GO:0046872">
    <property type="term" value="F:metal ion binding"/>
    <property type="evidence" value="ECO:0007669"/>
    <property type="project" value="UniProtKB-KW"/>
</dbReference>
<dbReference type="Gene3D" id="3.90.550.10">
    <property type="entry name" value="Spore Coat Polysaccharide Biosynthesis Protein SpsA, Chain A"/>
    <property type="match status" value="1"/>
</dbReference>
<evidence type="ECO:0000313" key="4">
    <source>
        <dbReference type="EMBL" id="MDR9899202.1"/>
    </source>
</evidence>
<dbReference type="InterPro" id="IPR029044">
    <property type="entry name" value="Nucleotide-diphossugar_trans"/>
</dbReference>
<evidence type="ECO:0000256" key="3">
    <source>
        <dbReference type="ARBA" id="ARBA00022723"/>
    </source>
</evidence>